<accession>A0ABV7H2S9</accession>
<evidence type="ECO:0000313" key="1">
    <source>
        <dbReference type="EMBL" id="MFC3148214.1"/>
    </source>
</evidence>
<dbReference type="Proteomes" id="UP001595556">
    <property type="component" value="Unassembled WGS sequence"/>
</dbReference>
<dbReference type="NCBIfam" id="TIGR00847">
    <property type="entry name" value="ccoS"/>
    <property type="match status" value="1"/>
</dbReference>
<dbReference type="InterPro" id="IPR004714">
    <property type="entry name" value="Cyt_oxidase_maturation_cbb3"/>
</dbReference>
<dbReference type="Pfam" id="PF03597">
    <property type="entry name" value="FixS"/>
    <property type="match status" value="1"/>
</dbReference>
<dbReference type="PANTHER" id="PTHR41532">
    <property type="entry name" value="FIXS PROTEIN"/>
    <property type="match status" value="1"/>
</dbReference>
<dbReference type="EMBL" id="JBHRTI010000004">
    <property type="protein sequence ID" value="MFC3148214.1"/>
    <property type="molecule type" value="Genomic_DNA"/>
</dbReference>
<gene>
    <name evidence="1" type="primary">ccoS</name>
    <name evidence="1" type="ORF">ACFOEN_11240</name>
</gene>
<reference evidence="2" key="1">
    <citation type="journal article" date="2019" name="Int. J. Syst. Evol. Microbiol.">
        <title>The Global Catalogue of Microorganisms (GCM) 10K type strain sequencing project: providing services to taxonomists for standard genome sequencing and annotation.</title>
        <authorList>
            <consortium name="The Broad Institute Genomics Platform"/>
            <consortium name="The Broad Institute Genome Sequencing Center for Infectious Disease"/>
            <person name="Wu L."/>
            <person name="Ma J."/>
        </authorList>
    </citation>
    <scope>NUCLEOTIDE SEQUENCE [LARGE SCALE GENOMIC DNA]</scope>
    <source>
        <strain evidence="2">KCTC 52168</strain>
    </source>
</reference>
<sequence>MEILYLLIPMSVALVFGVAALLVWAVEGEQFDDLETVGAQLLDLSCSAGAATDACEQRSQVK</sequence>
<protein>
    <submittedName>
        <fullName evidence="1">Cbb3-type cytochrome oxidase assembly protein CcoS</fullName>
    </submittedName>
</protein>
<dbReference type="PANTHER" id="PTHR41532:SF1">
    <property type="entry name" value="FIXS PROTEIN"/>
    <property type="match status" value="1"/>
</dbReference>
<evidence type="ECO:0000313" key="2">
    <source>
        <dbReference type="Proteomes" id="UP001595556"/>
    </source>
</evidence>
<organism evidence="1 2">
    <name type="scientific">Piscinibacterium candidicorallinum</name>
    <dbReference type="NCBI Taxonomy" id="1793872"/>
    <lineage>
        <taxon>Bacteria</taxon>
        <taxon>Pseudomonadati</taxon>
        <taxon>Pseudomonadota</taxon>
        <taxon>Betaproteobacteria</taxon>
        <taxon>Burkholderiales</taxon>
        <taxon>Piscinibacterium</taxon>
    </lineage>
</organism>
<proteinExistence type="predicted"/>
<keyword evidence="2" id="KW-1185">Reference proteome</keyword>
<name>A0ABV7H2S9_9BURK</name>
<dbReference type="RefSeq" id="WP_377303939.1">
    <property type="nucleotide sequence ID" value="NZ_CP180191.1"/>
</dbReference>
<comment type="caution">
    <text evidence="1">The sequence shown here is derived from an EMBL/GenBank/DDBJ whole genome shotgun (WGS) entry which is preliminary data.</text>
</comment>